<keyword evidence="4 6" id="KW-1133">Transmembrane helix</keyword>
<dbReference type="OrthoDB" id="9798468at2"/>
<dbReference type="GO" id="GO:0043190">
    <property type="term" value="C:ATP-binding cassette (ABC) transporter complex"/>
    <property type="evidence" value="ECO:0007669"/>
    <property type="project" value="InterPro"/>
</dbReference>
<keyword evidence="5 6" id="KW-0472">Membrane</keyword>
<evidence type="ECO:0000313" key="8">
    <source>
        <dbReference type="Proteomes" id="UP000241899"/>
    </source>
</evidence>
<sequence>MTLSIYLARRFLRAFGMVLGVFLGILYLIDMVEQVRRFGGASLSFGDLAVLSALNVPGALYTILPLIMVLSGVTLFLGLARTSELVVIRAAGRSALRMLAAPVLVALVLGAVAVGFGNPIVAATQKRYETLSDNFSRGGAQAVSIGREGVWLRQGNPERGDATGIGQTVIHAGRANLDATTLYDVRFLIFAPEAGPMRRIDAAEARLMNGQWHLRAAKDWPLTGANPERAALWHDSLTLASDLTPERIRDSFGTPSAIPVWDLPKFIAGLERAGFSAQRHQVWLQMELALPLVLAAMLLLAAGFTMRHVRFGGTGVRVLLALAAGLGIFFLRNFAQVLGDNGQIPVALAAWAPPAVALMLALALLLHLEDG</sequence>
<accession>A0A2T4JK91</accession>
<dbReference type="GO" id="GO:0055085">
    <property type="term" value="P:transmembrane transport"/>
    <property type="evidence" value="ECO:0007669"/>
    <property type="project" value="InterPro"/>
</dbReference>
<dbReference type="AlphaFoldDB" id="A0A2T4JK91"/>
<feature type="transmembrane region" description="Helical" evidence="6">
    <location>
        <begin position="99"/>
        <end position="117"/>
    </location>
</feature>
<feature type="transmembrane region" description="Helical" evidence="6">
    <location>
        <begin position="318"/>
        <end position="338"/>
    </location>
</feature>
<dbReference type="InterPro" id="IPR030923">
    <property type="entry name" value="LptG"/>
</dbReference>
<dbReference type="EMBL" id="PZKF01000008">
    <property type="protein sequence ID" value="PTE18283.1"/>
    <property type="molecule type" value="Genomic_DNA"/>
</dbReference>
<evidence type="ECO:0000256" key="2">
    <source>
        <dbReference type="ARBA" id="ARBA00022475"/>
    </source>
</evidence>
<dbReference type="PANTHER" id="PTHR33529:SF2">
    <property type="entry name" value="LIPOPOLYSACCHARIDE EXPORT SYSTEM PERMEASE PROTEIN LPTG"/>
    <property type="match status" value="1"/>
</dbReference>
<evidence type="ECO:0000256" key="6">
    <source>
        <dbReference type="SAM" id="Phobius"/>
    </source>
</evidence>
<feature type="transmembrane region" description="Helical" evidence="6">
    <location>
        <begin position="58"/>
        <end position="79"/>
    </location>
</feature>
<dbReference type="InterPro" id="IPR005495">
    <property type="entry name" value="LptG/LptF_permease"/>
</dbReference>
<evidence type="ECO:0000313" key="7">
    <source>
        <dbReference type="EMBL" id="PTE18283.1"/>
    </source>
</evidence>
<dbReference type="Proteomes" id="UP000241899">
    <property type="component" value="Unassembled WGS sequence"/>
</dbReference>
<dbReference type="NCBIfam" id="TIGR04408">
    <property type="entry name" value="LptG_lptG"/>
    <property type="match status" value="1"/>
</dbReference>
<evidence type="ECO:0000256" key="5">
    <source>
        <dbReference type="ARBA" id="ARBA00023136"/>
    </source>
</evidence>
<dbReference type="RefSeq" id="WP_107324245.1">
    <property type="nucleotide sequence ID" value="NZ_NHSP01000024.1"/>
</dbReference>
<evidence type="ECO:0000256" key="3">
    <source>
        <dbReference type="ARBA" id="ARBA00022692"/>
    </source>
</evidence>
<dbReference type="Pfam" id="PF03739">
    <property type="entry name" value="LptF_LptG"/>
    <property type="match status" value="1"/>
</dbReference>
<feature type="transmembrane region" description="Helical" evidence="6">
    <location>
        <begin position="288"/>
        <end position="306"/>
    </location>
</feature>
<protein>
    <submittedName>
        <fullName evidence="7">LPS export ABC transporter permease LptG</fullName>
    </submittedName>
</protein>
<feature type="transmembrane region" description="Helical" evidence="6">
    <location>
        <begin position="344"/>
        <end position="366"/>
    </location>
</feature>
<comment type="subcellular location">
    <subcellularLocation>
        <location evidence="1">Cell membrane</location>
        <topology evidence="1">Multi-pass membrane protein</topology>
    </subcellularLocation>
</comment>
<proteinExistence type="predicted"/>
<organism evidence="7 8">
    <name type="scientific">Phaeovulum veldkampii DSM 11550</name>
    <dbReference type="NCBI Taxonomy" id="1185920"/>
    <lineage>
        <taxon>Bacteria</taxon>
        <taxon>Pseudomonadati</taxon>
        <taxon>Pseudomonadota</taxon>
        <taxon>Alphaproteobacteria</taxon>
        <taxon>Rhodobacterales</taxon>
        <taxon>Paracoccaceae</taxon>
        <taxon>Phaeovulum</taxon>
    </lineage>
</organism>
<keyword evidence="2" id="KW-1003">Cell membrane</keyword>
<evidence type="ECO:0000256" key="1">
    <source>
        <dbReference type="ARBA" id="ARBA00004651"/>
    </source>
</evidence>
<gene>
    <name evidence="7" type="primary">lptG</name>
    <name evidence="7" type="ORF">C5F46_04905</name>
</gene>
<dbReference type="GO" id="GO:0015920">
    <property type="term" value="P:lipopolysaccharide transport"/>
    <property type="evidence" value="ECO:0007669"/>
    <property type="project" value="TreeGrafter"/>
</dbReference>
<dbReference type="PANTHER" id="PTHR33529">
    <property type="entry name" value="SLR0882 PROTEIN-RELATED"/>
    <property type="match status" value="1"/>
</dbReference>
<keyword evidence="3 6" id="KW-0812">Transmembrane</keyword>
<keyword evidence="8" id="KW-1185">Reference proteome</keyword>
<comment type="caution">
    <text evidence="7">The sequence shown here is derived from an EMBL/GenBank/DDBJ whole genome shotgun (WGS) entry which is preliminary data.</text>
</comment>
<reference evidence="7 8" key="1">
    <citation type="submission" date="2018-03" db="EMBL/GenBank/DDBJ databases">
        <title>Rhodobacter veldkampii.</title>
        <authorList>
            <person name="Meyer T.E."/>
            <person name="Miller S."/>
            <person name="Lodha T."/>
            <person name="Gandham S."/>
            <person name="Chintalapati S."/>
            <person name="Chintalapati V.R."/>
        </authorList>
    </citation>
    <scope>NUCLEOTIDE SEQUENCE [LARGE SCALE GENOMIC DNA]</scope>
    <source>
        <strain evidence="7 8">DSM 11550</strain>
    </source>
</reference>
<evidence type="ECO:0000256" key="4">
    <source>
        <dbReference type="ARBA" id="ARBA00022989"/>
    </source>
</evidence>
<feature type="transmembrane region" description="Helical" evidence="6">
    <location>
        <begin position="12"/>
        <end position="29"/>
    </location>
</feature>
<name>A0A2T4JK91_9RHOB</name>